<name>A0A7W2LAG9_9PSED</name>
<dbReference type="Pfam" id="PF14891">
    <property type="entry name" value="Peptidase_M91"/>
    <property type="match status" value="1"/>
</dbReference>
<dbReference type="EMBL" id="WEIK01000014">
    <property type="protein sequence ID" value="MVF50851.1"/>
    <property type="molecule type" value="Genomic_DNA"/>
</dbReference>
<evidence type="ECO:0000313" key="2">
    <source>
        <dbReference type="Proteomes" id="UP000440965"/>
    </source>
</evidence>
<proteinExistence type="predicted"/>
<dbReference type="Proteomes" id="UP000440965">
    <property type="component" value="Unassembled WGS sequence"/>
</dbReference>
<dbReference type="AlphaFoldDB" id="A0A7W2LAG9"/>
<dbReference type="InterPro" id="IPR028208">
    <property type="entry name" value="Effector_pro_NleD-like"/>
</dbReference>
<protein>
    <submittedName>
        <fullName evidence="1">Hemolysin-like protein</fullName>
    </submittedName>
</protein>
<reference evidence="1 2" key="1">
    <citation type="submission" date="2019-10" db="EMBL/GenBank/DDBJ databases">
        <title>XDR Pseudomonas monteilii producing IMP-16 from LCR.</title>
        <authorList>
            <person name="Ballaben A."/>
            <person name="Doi Y."/>
        </authorList>
    </citation>
    <scope>NUCLEOTIDE SEQUENCE [LARGE SCALE GENOMIC DNA]</scope>
    <source>
        <strain evidence="1 2">597/14</strain>
    </source>
</reference>
<sequence length="390" mass="43000">MNPKPTYFISGRTSGYTQRKDTATPDKTLHHLIEYSDNQQEIYLEQVLLDGNRIPARHHMVIESRTAGANIEISTYDCHLRAVVNGKRFILAPTPHQTLILKTKDGGTKISVADDVQIPLIILAGAGRNTIKTGGGVTEVFTESNTIDITVGTGLTFINSASADLILTGHVLIGNPHGSGLYARGKPGDERFQAPLAAPLDSLASATFEIKGSISFTQAVNNHLTFLRHTACGQRLLTQLARRSWIRISETRTATRFEVHVSDPTENDHYLQQNERMQWVSGWPAEGGDLALNLARSDSENLPLLDFYRCLCEAYNAFKGTTVPGSQTIETFDYREVQVNAAQLQAIGLETGVFYDFDNDPATPPTDTNPSPFTENALRLELGLPPRLYY</sequence>
<comment type="caution">
    <text evidence="1">The sequence shown here is derived from an EMBL/GenBank/DDBJ whole genome shotgun (WGS) entry which is preliminary data.</text>
</comment>
<gene>
    <name evidence="1" type="ORF">F9Z43_16310</name>
</gene>
<dbReference type="RefSeq" id="WP_156867599.1">
    <property type="nucleotide sequence ID" value="NZ_JACGDB010000004.1"/>
</dbReference>
<evidence type="ECO:0000313" key="1">
    <source>
        <dbReference type="EMBL" id="MVF50851.1"/>
    </source>
</evidence>
<organism evidence="1 2">
    <name type="scientific">Pseudomonas monteilii</name>
    <dbReference type="NCBI Taxonomy" id="76759"/>
    <lineage>
        <taxon>Bacteria</taxon>
        <taxon>Pseudomonadati</taxon>
        <taxon>Pseudomonadota</taxon>
        <taxon>Gammaproteobacteria</taxon>
        <taxon>Pseudomonadales</taxon>
        <taxon>Pseudomonadaceae</taxon>
        <taxon>Pseudomonas</taxon>
    </lineage>
</organism>
<accession>A0A7W2LAG9</accession>